<dbReference type="OrthoDB" id="6434749at2759"/>
<dbReference type="EMBL" id="BMAO01031616">
    <property type="protein sequence ID" value="GFQ76420.1"/>
    <property type="molecule type" value="Genomic_DNA"/>
</dbReference>
<dbReference type="InterPro" id="IPR021109">
    <property type="entry name" value="Peptidase_aspartic_dom_sf"/>
</dbReference>
<protein>
    <submittedName>
        <fullName evidence="1">Peptidase A2 domain-containing protein</fullName>
    </submittedName>
</protein>
<dbReference type="SUPFAM" id="SSF50630">
    <property type="entry name" value="Acid proteases"/>
    <property type="match status" value="1"/>
</dbReference>
<name>A0A8X6FBX6_TRICU</name>
<organism evidence="1 2">
    <name type="scientific">Trichonephila clavata</name>
    <name type="common">Joro spider</name>
    <name type="synonym">Nephila clavata</name>
    <dbReference type="NCBI Taxonomy" id="2740835"/>
    <lineage>
        <taxon>Eukaryota</taxon>
        <taxon>Metazoa</taxon>
        <taxon>Ecdysozoa</taxon>
        <taxon>Arthropoda</taxon>
        <taxon>Chelicerata</taxon>
        <taxon>Arachnida</taxon>
        <taxon>Araneae</taxon>
        <taxon>Araneomorphae</taxon>
        <taxon>Entelegynae</taxon>
        <taxon>Araneoidea</taxon>
        <taxon>Nephilidae</taxon>
        <taxon>Trichonephila</taxon>
    </lineage>
</organism>
<accession>A0A8X6FBX6</accession>
<keyword evidence="2" id="KW-1185">Reference proteome</keyword>
<proteinExistence type="predicted"/>
<dbReference type="AlphaFoldDB" id="A0A8X6FBX6"/>
<evidence type="ECO:0000313" key="2">
    <source>
        <dbReference type="Proteomes" id="UP000887116"/>
    </source>
</evidence>
<reference evidence="1" key="1">
    <citation type="submission" date="2020-07" db="EMBL/GenBank/DDBJ databases">
        <title>Multicomponent nature underlies the extraordinary mechanical properties of spider dragline silk.</title>
        <authorList>
            <person name="Kono N."/>
            <person name="Nakamura H."/>
            <person name="Mori M."/>
            <person name="Yoshida Y."/>
            <person name="Ohtoshi R."/>
            <person name="Malay A.D."/>
            <person name="Moran D.A.P."/>
            <person name="Tomita M."/>
            <person name="Numata K."/>
            <person name="Arakawa K."/>
        </authorList>
    </citation>
    <scope>NUCLEOTIDE SEQUENCE</scope>
</reference>
<gene>
    <name evidence="1" type="primary">EVAR_12331_1</name>
    <name evidence="1" type="ORF">TNCT_491491</name>
</gene>
<sequence length="188" mass="21377">MFEAVASLLQISCSKRQFLIDTCSDICVFPCSFLSPRKPDPNFQLKTANNSTIKTYGFLMLSLDLELRRHFSWRFVVSDVPSSIIGSDFFDHFGRLPNCKHELLLHRITSLSVRGRSTSHSTLNIKLISGESTSYDHILKEYPTITCPAGTIRNDSHSTFLHIRTTSGPPVFCRPRQITPERMLNLKL</sequence>
<evidence type="ECO:0000313" key="1">
    <source>
        <dbReference type="EMBL" id="GFQ76420.1"/>
    </source>
</evidence>
<comment type="caution">
    <text evidence="1">The sequence shown here is derived from an EMBL/GenBank/DDBJ whole genome shotgun (WGS) entry which is preliminary data.</text>
</comment>
<dbReference type="Proteomes" id="UP000887116">
    <property type="component" value="Unassembled WGS sequence"/>
</dbReference>